<protein>
    <submittedName>
        <fullName evidence="1">Uncharacterized protein</fullName>
    </submittedName>
</protein>
<sequence>MARIRISPQMFIWPSFSFFVLSRARFKNFFLFIKSVISPLGSFSLLVWPSHCSQFGLLALPHITGGEGTPLMGGNCSPSFAWSIREPISSANSILIFLTSSYFFFRLNYSCCSGQVETRSLRRAGTASIASDGMRTAIHKRHEKRI</sequence>
<proteinExistence type="predicted"/>
<organism evidence="1">
    <name type="scientific">Brassica juncea var. tumida</name>
    <dbReference type="NCBI Taxonomy" id="323352"/>
    <lineage>
        <taxon>Eukaryota</taxon>
        <taxon>Viridiplantae</taxon>
        <taxon>Streptophyta</taxon>
        <taxon>Embryophyta</taxon>
        <taxon>Tracheophyta</taxon>
        <taxon>Spermatophyta</taxon>
        <taxon>Magnoliopsida</taxon>
        <taxon>eudicotyledons</taxon>
        <taxon>Gunneridae</taxon>
        <taxon>Pentapetalae</taxon>
        <taxon>rosids</taxon>
        <taxon>malvids</taxon>
        <taxon>Brassicales</taxon>
        <taxon>Brassicaceae</taxon>
        <taxon>Brassiceae</taxon>
        <taxon>Brassica</taxon>
    </lineage>
</organism>
<name>A0A023VWQ5_BRAJU</name>
<gene>
    <name evidence="1" type="primary">orf146</name>
</gene>
<evidence type="ECO:0000313" key="1">
    <source>
        <dbReference type="EMBL" id="AHY20333.1"/>
    </source>
</evidence>
<geneLocation type="mitochondrion" evidence="1"/>
<reference evidence="1" key="1">
    <citation type="submission" date="2014-02" db="EMBL/GenBank/DDBJ databases">
        <title>The mitochondrial genome of Brassica juncea var tumida Tsen et Lee.</title>
        <authorList>
            <person name="Yang J."/>
            <person name="Liu D."/>
            <person name="Zhang M."/>
        </authorList>
    </citation>
    <scope>NUCLEOTIDE SEQUENCE</scope>
</reference>
<dbReference type="AlphaFoldDB" id="A0A023VWQ5"/>
<keyword evidence="1" id="KW-0496">Mitochondrion</keyword>
<dbReference type="EMBL" id="KJ461445">
    <property type="protein sequence ID" value="AHY20333.1"/>
    <property type="molecule type" value="Genomic_DNA"/>
</dbReference>
<accession>A0A023VWQ5</accession>